<feature type="non-terminal residue" evidence="2">
    <location>
        <position position="300"/>
    </location>
</feature>
<dbReference type="OrthoDB" id="2350305at2759"/>
<dbReference type="STRING" id="101091.A0A1C7LJT2"/>
<dbReference type="InterPro" id="IPR050863">
    <property type="entry name" value="CenT-Element_Derived"/>
</dbReference>
<dbReference type="AlphaFoldDB" id="A0A1C7LJT2"/>
<dbReference type="PANTHER" id="PTHR19303:SF73">
    <property type="entry name" value="PROTEIN PDC2"/>
    <property type="match status" value="1"/>
</dbReference>
<dbReference type="PANTHER" id="PTHR19303">
    <property type="entry name" value="TRANSPOSON"/>
    <property type="match status" value="1"/>
</dbReference>
<keyword evidence="3" id="KW-1185">Reference proteome</keyword>
<dbReference type="FunCoup" id="A0A1C7LJT2">
    <property type="interactions" value="216"/>
</dbReference>
<dbReference type="InterPro" id="IPR004875">
    <property type="entry name" value="DDE_SF_endonuclease_dom"/>
</dbReference>
<dbReference type="EMBL" id="LUGH01002781">
    <property type="protein sequence ID" value="OBZ63751.1"/>
    <property type="molecule type" value="Genomic_DNA"/>
</dbReference>
<dbReference type="GO" id="GO:0005634">
    <property type="term" value="C:nucleus"/>
    <property type="evidence" value="ECO:0007669"/>
    <property type="project" value="TreeGrafter"/>
</dbReference>
<dbReference type="GO" id="GO:0003677">
    <property type="term" value="F:DNA binding"/>
    <property type="evidence" value="ECO:0007669"/>
    <property type="project" value="TreeGrafter"/>
</dbReference>
<organism evidence="2 3">
    <name type="scientific">Choanephora cucurbitarum</name>
    <dbReference type="NCBI Taxonomy" id="101091"/>
    <lineage>
        <taxon>Eukaryota</taxon>
        <taxon>Fungi</taxon>
        <taxon>Fungi incertae sedis</taxon>
        <taxon>Mucoromycota</taxon>
        <taxon>Mucoromycotina</taxon>
        <taxon>Mucoromycetes</taxon>
        <taxon>Mucorales</taxon>
        <taxon>Mucorineae</taxon>
        <taxon>Choanephoraceae</taxon>
        <taxon>Choanephoroideae</taxon>
        <taxon>Choanephora</taxon>
    </lineage>
</organism>
<dbReference type="Pfam" id="PF03184">
    <property type="entry name" value="DDE_1"/>
    <property type="match status" value="1"/>
</dbReference>
<reference evidence="2 3" key="1">
    <citation type="submission" date="2016-03" db="EMBL/GenBank/DDBJ databases">
        <title>Choanephora cucurbitarum.</title>
        <authorList>
            <person name="Min B."/>
            <person name="Park H."/>
            <person name="Park J.-H."/>
            <person name="Shin H.-D."/>
            <person name="Choi I.-G."/>
        </authorList>
    </citation>
    <scope>NUCLEOTIDE SEQUENCE [LARGE SCALE GENOMIC DNA]</scope>
    <source>
        <strain evidence="2 3">KUS-F28377</strain>
    </source>
</reference>
<gene>
    <name evidence="2" type="primary">cbh2_1</name>
    <name evidence="2" type="ORF">A0J61_11964</name>
</gene>
<protein>
    <submittedName>
        <fullName evidence="2">CENP-B protein 2</fullName>
    </submittedName>
</protein>
<comment type="caution">
    <text evidence="2">The sequence shown here is derived from an EMBL/GenBank/DDBJ whole genome shotgun (WGS) entry which is preliminary data.</text>
</comment>
<dbReference type="Proteomes" id="UP000093000">
    <property type="component" value="Unassembled WGS sequence"/>
</dbReference>
<accession>A0A1C7LJT2</accession>
<sequence length="300" mass="34415">MSNKRVRLTVDQKIQILVENLKGKLDTVEPGKCAMEKFALSKPLAQQTISKIISSADELYSNISLKTSRKSAKSPKHPQLDAEVKKYVEDMNNLNQHINRESVIKYVRMVALTKYKIPQGEINFSDGWLPLVFKRIGVKSRLTHGESTSEQLKKIAELLRPYNSQNILNFDETGLYYNRPLRRTINSQPVGGMKNSKEHLTFGLLCNADGSYRGHPIVIVKHKYPTGYKDYPKLHAMTAIGKPHYIEYHCSPNAWMKKEIFEGYVKRLDRAFGREKRKVAILLDNAFVHKVGYQPENILL</sequence>
<name>A0A1C7LJT2_9FUNG</name>
<evidence type="ECO:0000313" key="2">
    <source>
        <dbReference type="EMBL" id="OBZ63751.1"/>
    </source>
</evidence>
<feature type="domain" description="DDE-1" evidence="1">
    <location>
        <begin position="197"/>
        <end position="290"/>
    </location>
</feature>
<evidence type="ECO:0000313" key="3">
    <source>
        <dbReference type="Proteomes" id="UP000093000"/>
    </source>
</evidence>
<evidence type="ECO:0000259" key="1">
    <source>
        <dbReference type="Pfam" id="PF03184"/>
    </source>
</evidence>
<dbReference type="InParanoid" id="A0A1C7LJT2"/>
<proteinExistence type="predicted"/>